<keyword evidence="2" id="KW-0732">Signal</keyword>
<dbReference type="OrthoDB" id="1489309at2"/>
<name>A0A1H7T3P0_9SPHI</name>
<sequence>MKVLLRILLLVLCSISFLPVVYAQEEEEFSSALDSARAAEDGKEDTVIYSARYVRYTTLAMMKQGTFTYQIDTLHQNFQYYNPQNQPRNPSIHLGSYGLATRDLLFVPNKTIGFQTGFHSLERFLYQSDSVKYYRARAPFSELYNVGFFFDDQILRAKVTQNVTPRLNIGGEFHAARADGYYINQRYNDVKSALFAWYESSDHRYNLLTNAVFNRLTSTENGSVVNDTLFRNTERGPSDSESTRLRGTRDERPRHTWRDNSVFLRQSLFVGRLDTINAEKPEQQILPTNRMSHSLNLRFRNFQFYKNEEDINNAFPFGDNVLTQDTTKVTTITNDFGYSFYLRGKSLAFIKNEVKLDLGYQHDMHWYRDRGYSTFLQNSILKAGVGYRFSDRVSITGDLNQIVQGANFGDYLYEAKADILLSNTIGRVVLGAYLQNKSPEWLFQRVNYTYHQWEHNFDKTKTTNFSFAYENPSIGFSGKTEYFLIANHLYFREIDNPSVDARLLRIIEPAQLGNNINLLKITVGQNFKFGKFHFDNYAVYQKSDYNAVLAIPELYTWHSLYYNGLLYKIVDFNLGFDTRFNTPFPAPSYAINIGQFYNDNAGIEFSTYPIVDVWATATLKRANLFLSYNFINQFVWPDGYYSVRRYPMNNANLRIGISWKFYD</sequence>
<protein>
    <submittedName>
        <fullName evidence="3">Putative porin</fullName>
    </submittedName>
</protein>
<dbReference type="InterPro" id="IPR025631">
    <property type="entry name" value="Porin_10"/>
</dbReference>
<evidence type="ECO:0000313" key="3">
    <source>
        <dbReference type="EMBL" id="SEL79532.1"/>
    </source>
</evidence>
<dbReference type="Pfam" id="PF14121">
    <property type="entry name" value="Porin_10"/>
    <property type="match status" value="1"/>
</dbReference>
<organism evidence="3 4">
    <name type="scientific">Parapedobacter koreensis</name>
    <dbReference type="NCBI Taxonomy" id="332977"/>
    <lineage>
        <taxon>Bacteria</taxon>
        <taxon>Pseudomonadati</taxon>
        <taxon>Bacteroidota</taxon>
        <taxon>Sphingobacteriia</taxon>
        <taxon>Sphingobacteriales</taxon>
        <taxon>Sphingobacteriaceae</taxon>
        <taxon>Parapedobacter</taxon>
    </lineage>
</organism>
<proteinExistence type="predicted"/>
<dbReference type="Proteomes" id="UP000198916">
    <property type="component" value="Unassembled WGS sequence"/>
</dbReference>
<evidence type="ECO:0000256" key="1">
    <source>
        <dbReference type="SAM" id="MobiDB-lite"/>
    </source>
</evidence>
<dbReference type="STRING" id="332977.SAMN05421740_11075"/>
<feature type="region of interest" description="Disordered" evidence="1">
    <location>
        <begin position="230"/>
        <end position="252"/>
    </location>
</feature>
<feature type="chain" id="PRO_5011468493" evidence="2">
    <location>
        <begin position="24"/>
        <end position="663"/>
    </location>
</feature>
<feature type="signal peptide" evidence="2">
    <location>
        <begin position="1"/>
        <end position="23"/>
    </location>
</feature>
<accession>A0A1H7T3P0</accession>
<reference evidence="4" key="1">
    <citation type="submission" date="2016-10" db="EMBL/GenBank/DDBJ databases">
        <authorList>
            <person name="Varghese N."/>
            <person name="Submissions S."/>
        </authorList>
    </citation>
    <scope>NUCLEOTIDE SEQUENCE [LARGE SCALE GENOMIC DNA]</scope>
    <source>
        <strain evidence="4">Jip14</strain>
    </source>
</reference>
<dbReference type="AlphaFoldDB" id="A0A1H7T3P0"/>
<dbReference type="RefSeq" id="WP_090608304.1">
    <property type="nucleotide sequence ID" value="NZ_FNZR01000010.1"/>
</dbReference>
<dbReference type="EMBL" id="FNZR01000010">
    <property type="protein sequence ID" value="SEL79532.1"/>
    <property type="molecule type" value="Genomic_DNA"/>
</dbReference>
<gene>
    <name evidence="3" type="ORF">SAMN05421740_11075</name>
</gene>
<feature type="compositionally biased region" description="Basic and acidic residues" evidence="1">
    <location>
        <begin position="232"/>
        <end position="252"/>
    </location>
</feature>
<keyword evidence="4" id="KW-1185">Reference proteome</keyword>
<evidence type="ECO:0000256" key="2">
    <source>
        <dbReference type="SAM" id="SignalP"/>
    </source>
</evidence>
<evidence type="ECO:0000313" key="4">
    <source>
        <dbReference type="Proteomes" id="UP000198916"/>
    </source>
</evidence>